<evidence type="ECO:0000313" key="1">
    <source>
        <dbReference type="EMBL" id="CCD65688.1"/>
    </source>
</evidence>
<dbReference type="STRING" id="6239.F55D1.1.1"/>
<evidence type="ECO:0000313" key="2">
    <source>
        <dbReference type="Proteomes" id="UP000001940"/>
    </source>
</evidence>
<dbReference type="HOGENOM" id="CLU_2429066_0_0_1"/>
<evidence type="ECO:0000313" key="3">
    <source>
        <dbReference type="WormBase" id="F55D1.1"/>
    </source>
</evidence>
<name>Q20825_CAEEL</name>
<keyword evidence="2" id="KW-1185">Reference proteome</keyword>
<dbReference type="KEGG" id="cel:CELE_F55D1.1"/>
<organism evidence="1 2">
    <name type="scientific">Caenorhabditis elegans</name>
    <dbReference type="NCBI Taxonomy" id="6239"/>
    <lineage>
        <taxon>Eukaryota</taxon>
        <taxon>Metazoa</taxon>
        <taxon>Ecdysozoa</taxon>
        <taxon>Nematoda</taxon>
        <taxon>Chromadorea</taxon>
        <taxon>Rhabditida</taxon>
        <taxon>Rhabditina</taxon>
        <taxon>Rhabditomorpha</taxon>
        <taxon>Rhabditoidea</taxon>
        <taxon>Rhabditidae</taxon>
        <taxon>Peloderinae</taxon>
        <taxon>Caenorhabditis</taxon>
    </lineage>
</organism>
<sequence>MPIENFAALPLYVTFVERFNKGLKSCLNVPDCQIAKKVSKMATTAVHVEFSTGNRYIFKSNILLPSNFDFSLKNSMAVSMVLQSVTEKNYD</sequence>
<dbReference type="RefSeq" id="NP_508931.1">
    <property type="nucleotide sequence ID" value="NM_076530.1"/>
</dbReference>
<dbReference type="EMBL" id="BX284606">
    <property type="protein sequence ID" value="CCD65688.1"/>
    <property type="molecule type" value="Genomic_DNA"/>
</dbReference>
<dbReference type="InParanoid" id="Q20825"/>
<dbReference type="UCSC" id="F55D1.1">
    <property type="organism name" value="c. elegans"/>
</dbReference>
<protein>
    <submittedName>
        <fullName evidence="1">Uncharacterized protein</fullName>
    </submittedName>
</protein>
<dbReference type="AGR" id="WB:WBGene00018875"/>
<dbReference type="GeneID" id="186304"/>
<accession>Q20825</accession>
<dbReference type="PaxDb" id="6239-F55D1.1"/>
<dbReference type="WormBase" id="F55D1.1">
    <property type="protein sequence ID" value="CE07275"/>
    <property type="gene ID" value="WBGene00018875"/>
</dbReference>
<reference evidence="1 2" key="1">
    <citation type="journal article" date="1998" name="Science">
        <title>Genome sequence of the nematode C. elegans: a platform for investigating biology.</title>
        <authorList>
            <consortium name="The C. elegans sequencing consortium"/>
            <person name="Sulson J.E."/>
            <person name="Waterston R."/>
        </authorList>
    </citation>
    <scope>NUCLEOTIDE SEQUENCE [LARGE SCALE GENOMIC DNA]</scope>
    <source>
        <strain evidence="1 2">Bristol N2</strain>
    </source>
</reference>
<dbReference type="AlphaFoldDB" id="Q20825"/>
<dbReference type="PIR" id="T29823">
    <property type="entry name" value="T29823"/>
</dbReference>
<proteinExistence type="predicted"/>
<gene>
    <name evidence="1" type="ORF">CELE_F55D1.1</name>
    <name evidence="1 3" type="ORF">F55D1.1</name>
</gene>
<dbReference type="Proteomes" id="UP000001940">
    <property type="component" value="Chromosome X"/>
</dbReference>
<dbReference type="CTD" id="186304"/>